<keyword evidence="2" id="KW-1185">Reference proteome</keyword>
<accession>A0A6G1EWV0</accession>
<name>A0A6G1EWV0_9ORYZ</name>
<evidence type="ECO:0000313" key="1">
    <source>
        <dbReference type="EMBL" id="KAF0929133.1"/>
    </source>
</evidence>
<dbReference type="Pfam" id="PF05553">
    <property type="entry name" value="DUF761"/>
    <property type="match status" value="1"/>
</dbReference>
<reference evidence="1 2" key="1">
    <citation type="submission" date="2019-11" db="EMBL/GenBank/DDBJ databases">
        <title>Whole genome sequence of Oryza granulata.</title>
        <authorList>
            <person name="Li W."/>
        </authorList>
    </citation>
    <scope>NUCLEOTIDE SEQUENCE [LARGE SCALE GENOMIC DNA]</scope>
    <source>
        <strain evidence="2">cv. Menghai</strain>
        <tissue evidence="1">Leaf</tissue>
    </source>
</reference>
<organism evidence="1 2">
    <name type="scientific">Oryza meyeriana var. granulata</name>
    <dbReference type="NCBI Taxonomy" id="110450"/>
    <lineage>
        <taxon>Eukaryota</taxon>
        <taxon>Viridiplantae</taxon>
        <taxon>Streptophyta</taxon>
        <taxon>Embryophyta</taxon>
        <taxon>Tracheophyta</taxon>
        <taxon>Spermatophyta</taxon>
        <taxon>Magnoliopsida</taxon>
        <taxon>Liliopsida</taxon>
        <taxon>Poales</taxon>
        <taxon>Poaceae</taxon>
        <taxon>BOP clade</taxon>
        <taxon>Oryzoideae</taxon>
        <taxon>Oryzeae</taxon>
        <taxon>Oryzinae</taxon>
        <taxon>Oryza</taxon>
        <taxon>Oryza meyeriana</taxon>
    </lineage>
</organism>
<dbReference type="Proteomes" id="UP000479710">
    <property type="component" value="Unassembled WGS sequence"/>
</dbReference>
<protein>
    <submittedName>
        <fullName evidence="1">Uncharacterized protein</fullName>
    </submittedName>
</protein>
<dbReference type="PANTHER" id="PTHR36378">
    <property type="entry name" value="COTTON FIBER PROTEIN"/>
    <property type="match status" value="1"/>
</dbReference>
<dbReference type="AlphaFoldDB" id="A0A6G1EWV0"/>
<gene>
    <name evidence="1" type="ORF">E2562_015231</name>
</gene>
<dbReference type="PANTHER" id="PTHR36378:SF1">
    <property type="entry name" value="COTTON FIBER PROTEIN"/>
    <property type="match status" value="1"/>
</dbReference>
<proteinExistence type="predicted"/>
<dbReference type="EMBL" id="SPHZ02000002">
    <property type="protein sequence ID" value="KAF0929133.1"/>
    <property type="molecule type" value="Genomic_DNA"/>
</dbReference>
<comment type="caution">
    <text evidence="1">The sequence shown here is derived from an EMBL/GenBank/DDBJ whole genome shotgun (WGS) entry which is preliminary data.</text>
</comment>
<evidence type="ECO:0000313" key="2">
    <source>
        <dbReference type="Proteomes" id="UP000479710"/>
    </source>
</evidence>
<dbReference type="OrthoDB" id="1926607at2759"/>
<dbReference type="InterPro" id="IPR008480">
    <property type="entry name" value="DUF761_pln"/>
</dbReference>
<sequence length="259" mass="28377">MEVEQVLPITSKVEDGITDGDNVIIPSSVSMEEKEDINGAAETDDAEMIITTVMDKTDGDNNTMMMRVEPGGIAISRSASSNGSRQQAKKRGAFGLFRAMFMSFSGSANMKKRDADHEKKTVDMAAAGDKLAPTAVVARSSSDVASWKNLVDGMRPLRLHGQLEYYPPPPPLGHDVYHDVLLPPPSPERPEGMTSRYSSAQDLQVLVNGHEKEEEEGTPTTEDGGCSLNAIDMQAEEFIAKFYEQFRLQKSESFNNRAD</sequence>